<sequence>MNSLINLTEDQWSILKLKFSRKYTHLTAEDLNFIPGEEHSLVTRLAQRVNRPESYILFTLQKELVNLSSNRL</sequence>
<reference evidence="1" key="1">
    <citation type="submission" date="2021-03" db="EMBL/GenBank/DDBJ databases">
        <authorList>
            <person name="Lu T."/>
            <person name="Wang Q."/>
            <person name="Han X."/>
        </authorList>
    </citation>
    <scope>NUCLEOTIDE SEQUENCE</scope>
    <source>
        <strain evidence="1">WQ 2009</strain>
    </source>
</reference>
<dbReference type="AlphaFoldDB" id="A0A8T4H582"/>
<organism evidence="1 2">
    <name type="scientific">Rhinopithecimicrobium faecis</name>
    <dbReference type="NCBI Taxonomy" id="2820698"/>
    <lineage>
        <taxon>Bacteria</taxon>
        <taxon>Pseudomonadati</taxon>
        <taxon>Bacteroidota</taxon>
        <taxon>Sphingobacteriia</taxon>
        <taxon>Sphingobacteriales</taxon>
        <taxon>Sphingobacteriaceae</taxon>
        <taxon>Rhinopithecimicrobium</taxon>
    </lineage>
</organism>
<accession>A0A8T4H582</accession>
<proteinExistence type="predicted"/>
<dbReference type="Proteomes" id="UP000679691">
    <property type="component" value="Unassembled WGS sequence"/>
</dbReference>
<name>A0A8T4H582_9SPHI</name>
<protein>
    <submittedName>
        <fullName evidence="1">Uncharacterized protein</fullName>
    </submittedName>
</protein>
<dbReference type="EMBL" id="JAGKSB010000001">
    <property type="protein sequence ID" value="MBP3941989.1"/>
    <property type="molecule type" value="Genomic_DNA"/>
</dbReference>
<evidence type="ECO:0000313" key="1">
    <source>
        <dbReference type="EMBL" id="MBP3941989.1"/>
    </source>
</evidence>
<dbReference type="RefSeq" id="WP_353545476.1">
    <property type="nucleotide sequence ID" value="NZ_JAGKSB010000001.1"/>
</dbReference>
<gene>
    <name evidence="1" type="ORF">J5U18_00170</name>
</gene>
<comment type="caution">
    <text evidence="1">The sequence shown here is derived from an EMBL/GenBank/DDBJ whole genome shotgun (WGS) entry which is preliminary data.</text>
</comment>
<evidence type="ECO:0000313" key="2">
    <source>
        <dbReference type="Proteomes" id="UP000679691"/>
    </source>
</evidence>
<keyword evidence="2" id="KW-1185">Reference proteome</keyword>